<organism evidence="1">
    <name type="scientific">marine sediment metagenome</name>
    <dbReference type="NCBI Taxonomy" id="412755"/>
    <lineage>
        <taxon>unclassified sequences</taxon>
        <taxon>metagenomes</taxon>
        <taxon>ecological metagenomes</taxon>
    </lineage>
</organism>
<gene>
    <name evidence="1" type="ORF">LCGC14_2011420</name>
</gene>
<dbReference type="EMBL" id="LAZR01023067">
    <property type="protein sequence ID" value="KKL79777.1"/>
    <property type="molecule type" value="Genomic_DNA"/>
</dbReference>
<reference evidence="1" key="1">
    <citation type="journal article" date="2015" name="Nature">
        <title>Complex archaea that bridge the gap between prokaryotes and eukaryotes.</title>
        <authorList>
            <person name="Spang A."/>
            <person name="Saw J.H."/>
            <person name="Jorgensen S.L."/>
            <person name="Zaremba-Niedzwiedzka K."/>
            <person name="Martijn J."/>
            <person name="Lind A.E."/>
            <person name="van Eijk R."/>
            <person name="Schleper C."/>
            <person name="Guy L."/>
            <person name="Ettema T.J."/>
        </authorList>
    </citation>
    <scope>NUCLEOTIDE SEQUENCE</scope>
</reference>
<protein>
    <submittedName>
        <fullName evidence="1">Uncharacterized protein</fullName>
    </submittedName>
</protein>
<accession>A0A0F9HXI5</accession>
<proteinExistence type="predicted"/>
<dbReference type="AlphaFoldDB" id="A0A0F9HXI5"/>
<name>A0A0F9HXI5_9ZZZZ</name>
<comment type="caution">
    <text evidence="1">The sequence shown here is derived from an EMBL/GenBank/DDBJ whole genome shotgun (WGS) entry which is preliminary data.</text>
</comment>
<evidence type="ECO:0000313" key="1">
    <source>
        <dbReference type="EMBL" id="KKL79777.1"/>
    </source>
</evidence>
<sequence length="149" mass="17266">MCRILRSKSLEDFETLTDDPNRKIIMLMGGDGLEKILGKTGYEALISIGYMLGYIEYKIKSGFQFKIVIFNEGEIAKLATWDNLANMVSEIYPEVKKKIYNRLEELKNTPFSEIDKNGTEDSDFMTYERFKQSVGTLIDVRAFFIIQYI</sequence>